<reference evidence="3 4" key="1">
    <citation type="journal article" date="2023" name="Sci. Data">
        <title>Genome assembly of the Korean intertidal mud-creeper Batillaria attramentaria.</title>
        <authorList>
            <person name="Patra A.K."/>
            <person name="Ho P.T."/>
            <person name="Jun S."/>
            <person name="Lee S.J."/>
            <person name="Kim Y."/>
            <person name="Won Y.J."/>
        </authorList>
    </citation>
    <scope>NUCLEOTIDE SEQUENCE [LARGE SCALE GENOMIC DNA]</scope>
    <source>
        <strain evidence="3">Wonlab-2016</strain>
    </source>
</reference>
<accession>A0ABD0IZP8</accession>
<evidence type="ECO:0000256" key="2">
    <source>
        <dbReference type="SAM" id="SignalP"/>
    </source>
</evidence>
<dbReference type="EMBL" id="JACVVK020000847">
    <property type="protein sequence ID" value="KAK7441695.1"/>
    <property type="molecule type" value="Genomic_DNA"/>
</dbReference>
<feature type="chain" id="PRO_5044763601" description="Secreted protein" evidence="2">
    <location>
        <begin position="29"/>
        <end position="85"/>
    </location>
</feature>
<evidence type="ECO:0000313" key="4">
    <source>
        <dbReference type="Proteomes" id="UP001519460"/>
    </source>
</evidence>
<comment type="caution">
    <text evidence="3">The sequence shown here is derived from an EMBL/GenBank/DDBJ whole genome shotgun (WGS) entry which is preliminary data.</text>
</comment>
<feature type="signal peptide" evidence="2">
    <location>
        <begin position="1"/>
        <end position="28"/>
    </location>
</feature>
<evidence type="ECO:0008006" key="5">
    <source>
        <dbReference type="Google" id="ProtNLM"/>
    </source>
</evidence>
<protein>
    <recommendedName>
        <fullName evidence="5">Secreted protein</fullName>
    </recommendedName>
</protein>
<proteinExistence type="predicted"/>
<dbReference type="Proteomes" id="UP001519460">
    <property type="component" value="Unassembled WGS sequence"/>
</dbReference>
<evidence type="ECO:0000313" key="3">
    <source>
        <dbReference type="EMBL" id="KAK7441695.1"/>
    </source>
</evidence>
<evidence type="ECO:0000256" key="1">
    <source>
        <dbReference type="SAM" id="MobiDB-lite"/>
    </source>
</evidence>
<keyword evidence="2" id="KW-0732">Signal</keyword>
<keyword evidence="4" id="KW-1185">Reference proteome</keyword>
<dbReference type="AlphaFoldDB" id="A0ABD0IZP8"/>
<feature type="compositionally biased region" description="Basic residues" evidence="1">
    <location>
        <begin position="43"/>
        <end position="57"/>
    </location>
</feature>
<organism evidence="3 4">
    <name type="scientific">Batillaria attramentaria</name>
    <dbReference type="NCBI Taxonomy" id="370345"/>
    <lineage>
        <taxon>Eukaryota</taxon>
        <taxon>Metazoa</taxon>
        <taxon>Spiralia</taxon>
        <taxon>Lophotrochozoa</taxon>
        <taxon>Mollusca</taxon>
        <taxon>Gastropoda</taxon>
        <taxon>Caenogastropoda</taxon>
        <taxon>Sorbeoconcha</taxon>
        <taxon>Cerithioidea</taxon>
        <taxon>Batillariidae</taxon>
        <taxon>Batillaria</taxon>
    </lineage>
</organism>
<name>A0ABD0IZP8_9CAEN</name>
<gene>
    <name evidence="3" type="ORF">BaRGS_00040564</name>
</gene>
<feature type="region of interest" description="Disordered" evidence="1">
    <location>
        <begin position="38"/>
        <end position="85"/>
    </location>
</feature>
<sequence length="85" mass="9470">MKNLQQLLLLSLVVVGLLLSTSPSVACGSSLVLARTERASTSRARHRPERPTRRCKKWPVDGKHGLHGQVKPRHKATDRHTPAFK</sequence>